<keyword evidence="1" id="KW-0813">Transport</keyword>
<comment type="subcellular location">
    <subcellularLocation>
        <location evidence="1">Cell outer membrane</location>
        <topology evidence="1">Multi-pass membrane protein</topology>
    </subcellularLocation>
</comment>
<keyword evidence="5" id="KW-1185">Reference proteome</keyword>
<dbReference type="SUPFAM" id="SSF56935">
    <property type="entry name" value="Porins"/>
    <property type="match status" value="1"/>
</dbReference>
<reference key="1">
    <citation type="submission" date="2010-11" db="EMBL/GenBank/DDBJ databases">
        <title>The complete genome of Leadbetterella byssophila DSM 17132.</title>
        <authorList>
            <consortium name="US DOE Joint Genome Institute (JGI-PGF)"/>
            <person name="Lucas S."/>
            <person name="Copeland A."/>
            <person name="Lapidus A."/>
            <person name="Glavina del Rio T."/>
            <person name="Dalin E."/>
            <person name="Tice H."/>
            <person name="Bruce D."/>
            <person name="Goodwin L."/>
            <person name="Pitluck S."/>
            <person name="Kyrpides N."/>
            <person name="Mavromatis K."/>
            <person name="Ivanova N."/>
            <person name="Teshima H."/>
            <person name="Brettin T."/>
            <person name="Detter J.C."/>
            <person name="Han C."/>
            <person name="Tapia R."/>
            <person name="Land M."/>
            <person name="Hauser L."/>
            <person name="Markowitz V."/>
            <person name="Cheng J.-F."/>
            <person name="Hugenholtz P."/>
            <person name="Woyke T."/>
            <person name="Wu D."/>
            <person name="Tindall B."/>
            <person name="Pomrenke H.G."/>
            <person name="Brambilla E."/>
            <person name="Klenk H.-P."/>
            <person name="Eisen J.A."/>
        </authorList>
    </citation>
    <scope>NUCLEOTIDE SEQUENCE [LARGE SCALE GENOMIC DNA]</scope>
    <source>
        <strain>DSM 17132</strain>
    </source>
</reference>
<dbReference type="InterPro" id="IPR023996">
    <property type="entry name" value="TonB-dep_OMP_SusC/RagA"/>
</dbReference>
<dbReference type="InterPro" id="IPR008969">
    <property type="entry name" value="CarboxyPept-like_regulatory"/>
</dbReference>
<dbReference type="AlphaFoldDB" id="E4RXX1"/>
<keyword evidence="1" id="KW-0998">Cell outer membrane</keyword>
<accession>E4RXX1</accession>
<dbReference type="OrthoDB" id="9768177at2"/>
<dbReference type="EMBL" id="CP002305">
    <property type="protein sequence ID" value="ADQ19068.1"/>
    <property type="molecule type" value="Genomic_DNA"/>
</dbReference>
<dbReference type="Gene3D" id="2.170.130.10">
    <property type="entry name" value="TonB-dependent receptor, plug domain"/>
    <property type="match status" value="1"/>
</dbReference>
<comment type="similarity">
    <text evidence="1">Belongs to the TonB-dependent receptor family.</text>
</comment>
<evidence type="ECO:0000259" key="3">
    <source>
        <dbReference type="Pfam" id="PF07715"/>
    </source>
</evidence>
<feature type="domain" description="TonB-dependent receptor plug" evidence="3">
    <location>
        <begin position="129"/>
        <end position="233"/>
    </location>
</feature>
<dbReference type="STRING" id="649349.Lbys_3419"/>
<evidence type="ECO:0000256" key="1">
    <source>
        <dbReference type="PROSITE-ProRule" id="PRU01360"/>
    </source>
</evidence>
<feature type="chain" id="PRO_5003188269" evidence="2">
    <location>
        <begin position="20"/>
        <end position="1148"/>
    </location>
</feature>
<dbReference type="Pfam" id="PF13715">
    <property type="entry name" value="CarbopepD_reg_2"/>
    <property type="match status" value="1"/>
</dbReference>
<dbReference type="RefSeq" id="WP_013410092.1">
    <property type="nucleotide sequence ID" value="NC_014655.1"/>
</dbReference>
<keyword evidence="2" id="KW-0732">Signal</keyword>
<dbReference type="KEGG" id="lby:Lbys_3419"/>
<organism evidence="4 5">
    <name type="scientific">Leadbetterella byssophila (strain DSM 17132 / JCM 16389 / KACC 11308 / NBRC 106382 / 4M15)</name>
    <dbReference type="NCBI Taxonomy" id="649349"/>
    <lineage>
        <taxon>Bacteria</taxon>
        <taxon>Pseudomonadati</taxon>
        <taxon>Bacteroidota</taxon>
        <taxon>Cytophagia</taxon>
        <taxon>Cytophagales</taxon>
        <taxon>Leadbetterellaceae</taxon>
        <taxon>Leadbetterella</taxon>
    </lineage>
</organism>
<dbReference type="GO" id="GO:0009279">
    <property type="term" value="C:cell outer membrane"/>
    <property type="evidence" value="ECO:0007669"/>
    <property type="project" value="UniProtKB-SubCell"/>
</dbReference>
<protein>
    <submittedName>
        <fullName evidence="4">TonB-dependent receptor plug</fullName>
    </submittedName>
</protein>
<proteinExistence type="inferred from homology"/>
<dbReference type="Proteomes" id="UP000007435">
    <property type="component" value="Chromosome"/>
</dbReference>
<dbReference type="PROSITE" id="PS52016">
    <property type="entry name" value="TONB_DEPENDENT_REC_3"/>
    <property type="match status" value="1"/>
</dbReference>
<dbReference type="InterPro" id="IPR039426">
    <property type="entry name" value="TonB-dep_rcpt-like"/>
</dbReference>
<evidence type="ECO:0000313" key="4">
    <source>
        <dbReference type="EMBL" id="ADQ19068.1"/>
    </source>
</evidence>
<keyword evidence="1" id="KW-0812">Transmembrane</keyword>
<evidence type="ECO:0000313" key="5">
    <source>
        <dbReference type="Proteomes" id="UP000007435"/>
    </source>
</evidence>
<dbReference type="InterPro" id="IPR023997">
    <property type="entry name" value="TonB-dep_OMP_SusC/RagA_CS"/>
</dbReference>
<dbReference type="Pfam" id="PF07715">
    <property type="entry name" value="Plug"/>
    <property type="match status" value="1"/>
</dbReference>
<dbReference type="NCBIfam" id="TIGR04056">
    <property type="entry name" value="OMP_RagA_SusC"/>
    <property type="match status" value="1"/>
</dbReference>
<gene>
    <name evidence="4" type="ordered locus">Lbys_3419</name>
</gene>
<feature type="signal peptide" evidence="2">
    <location>
        <begin position="1"/>
        <end position="19"/>
    </location>
</feature>
<dbReference type="InterPro" id="IPR012910">
    <property type="entry name" value="Plug_dom"/>
</dbReference>
<dbReference type="NCBIfam" id="TIGR04057">
    <property type="entry name" value="SusC_RagA_signa"/>
    <property type="match status" value="1"/>
</dbReference>
<evidence type="ECO:0000256" key="2">
    <source>
        <dbReference type="SAM" id="SignalP"/>
    </source>
</evidence>
<dbReference type="Gene3D" id="2.60.40.1120">
    <property type="entry name" value="Carboxypeptidase-like, regulatory domain"/>
    <property type="match status" value="1"/>
</dbReference>
<keyword evidence="4" id="KW-0675">Receptor</keyword>
<dbReference type="InterPro" id="IPR037066">
    <property type="entry name" value="Plug_dom_sf"/>
</dbReference>
<reference evidence="4 5" key="2">
    <citation type="journal article" date="2011" name="Stand. Genomic Sci.">
        <title>Complete genome sequence of Leadbetterella byssophila type strain (4M15).</title>
        <authorList>
            <person name="Abt B."/>
            <person name="Teshima H."/>
            <person name="Lucas S."/>
            <person name="Lapidus A."/>
            <person name="Del Rio T.G."/>
            <person name="Nolan M."/>
            <person name="Tice H."/>
            <person name="Cheng J.F."/>
            <person name="Pitluck S."/>
            <person name="Liolios K."/>
            <person name="Pagani I."/>
            <person name="Ivanova N."/>
            <person name="Mavromatis K."/>
            <person name="Pati A."/>
            <person name="Tapia R."/>
            <person name="Han C."/>
            <person name="Goodwin L."/>
            <person name="Chen A."/>
            <person name="Palaniappan K."/>
            <person name="Land M."/>
            <person name="Hauser L."/>
            <person name="Chang Y.J."/>
            <person name="Jeffries C.D."/>
            <person name="Rohde M."/>
            <person name="Goker M."/>
            <person name="Tindall B.J."/>
            <person name="Detter J.C."/>
            <person name="Woyke T."/>
            <person name="Bristow J."/>
            <person name="Eisen J.A."/>
            <person name="Markowitz V."/>
            <person name="Hugenholtz P."/>
            <person name="Klenk H.P."/>
            <person name="Kyrpides N.C."/>
        </authorList>
    </citation>
    <scope>NUCLEOTIDE SEQUENCE [LARGE SCALE GENOMIC DNA]</scope>
    <source>
        <strain evidence="5">DSM 17132 / JCM 16389 / KACC 11308 / NBRC 106382 / 4M15</strain>
    </source>
</reference>
<dbReference type="eggNOG" id="COG1629">
    <property type="taxonomic scope" value="Bacteria"/>
</dbReference>
<keyword evidence="1" id="KW-0472">Membrane</keyword>
<keyword evidence="1" id="KW-1134">Transmembrane beta strand</keyword>
<name>E4RXX1_LEAB4</name>
<sequence length="1148" mass="126843">MKKTLLSIAVLGLALNASSATPPDQYRISVQRAQAFDSVRGKVVGTDGPVPGATVQVVGTNVVTVTDAEGNFTLEAARGAVLRISSVGYVTKEVTYNGGTLTINLEDDTNSLNEVVVVGYGTQKKGNLTGAVSSVNVRENLESRPIADVGRAIQGSTPGLTITIPSGEVGSDPTIRIRGALSSVQGNSTPLILLDNVEIPSIQYVNPDDVESITVLKDAASSSIYGAKAAFGVILITTKTGGSKEKITVNYSANMAFQNPFKDYEMGRLNALKYTMDALDRVGGTETGAFYRINRESYEKAVQWDKTYGKTIGANDPTVYGRDWYVNPGAPSVKYGIRTYDPYDYMIREWAPTQTHNLSLNGTVGKTKYTATFGMINQSGMLKPGDSDKFKRYNGALRLSNDINKYLTIRGGALFSQRNKEYPYVTSSYSADPWLYMYRWSSLYPMGYDEYNRPIRSPWSENMAGNLGSMRHNYINLSAGTTVNIMKNWKLDVDYTFTNEDFTTSRNGTRFTAANSWVAGVARNDANGNPIYVNDKGEVVAEGTPGAMRAYDLSYNTYTANGANPDHVYLRTENSYRHTVNALTTYDFRPNKDHDFKFILGLNRVTTDGKYHWTQRTNLLDITNPQFDLAVGDITGSGGVYWDAQLGYFGRINYVFKDKYLFEGNLRYDGSSKFPTDLRWRWFKSFSAGWIASEEKFMEWAKPTLSHLKFRGSWGVIGNQTVPSDLYISNMTAGQISWFINGNPVNAVGSPSLTVPNVTWEDLETTDFGVDARFLQNKLGVTFDWYRKVTKNMFAPVEGTTWTIGAGAPLGNYGTLTTKGFELAVDFNHRFANGLGINVRANLDDAKSVFSDYTSSRLMGSNYDGKVYGEIWGYTTDRLFQYDDFVLDASGKPVLVTLTPEMTKYYTSGGGKAYQLKDPNGVYQPRFQNSTNFYFGPGDVKFKDLNGDGELDNGDGTVDNPGDMSVIGNFTPRYNYGFRIGADYKGFDFSAFFQGVGQRSVWGEGFLAIPGFNVSDGAMPEAIVSNYWTPETPDAFYPAAFNNAGSANVNNMQVQTRYLLDMSYLRAKNITLGYSLPQHLLKRGGINTLRVYVSLENFFTWDKLNGLPIDPEEVAGTSIFLQSNYNAGRTGVGTPTFKSASLGLQLNF</sequence>
<dbReference type="SUPFAM" id="SSF49464">
    <property type="entry name" value="Carboxypeptidase regulatory domain-like"/>
    <property type="match status" value="1"/>
</dbReference>
<dbReference type="HOGENOM" id="CLU_004317_1_1_10"/>